<evidence type="ECO:0008006" key="5">
    <source>
        <dbReference type="Google" id="ProtNLM"/>
    </source>
</evidence>
<evidence type="ECO:0000256" key="1">
    <source>
        <dbReference type="PROSITE-ProRule" id="PRU00339"/>
    </source>
</evidence>
<name>A0ABY8CBG6_9GAMM</name>
<dbReference type="InterPro" id="IPR019734">
    <property type="entry name" value="TPR_rpt"/>
</dbReference>
<proteinExistence type="predicted"/>
<dbReference type="SMART" id="SM00028">
    <property type="entry name" value="TPR"/>
    <property type="match status" value="1"/>
</dbReference>
<evidence type="ECO:0000313" key="4">
    <source>
        <dbReference type="Proteomes" id="UP001222275"/>
    </source>
</evidence>
<reference evidence="3 4" key="1">
    <citation type="submission" date="2022-06" db="EMBL/GenBank/DDBJ databases">
        <title>Thiomicrohabdus sp. nov, an obligately chemolithoautotrophic, sulfur-oxidizing bacterium isolated from beach of Guanyin Mountain. Amoy.</title>
        <authorList>
            <person name="Zhu H."/>
        </authorList>
    </citation>
    <scope>NUCLEOTIDE SEQUENCE [LARGE SCALE GENOMIC DNA]</scope>
    <source>
        <strain evidence="3 4">XGS-01</strain>
    </source>
</reference>
<dbReference type="Pfam" id="PF13432">
    <property type="entry name" value="TPR_16"/>
    <property type="match status" value="1"/>
</dbReference>
<dbReference type="PROSITE" id="PS50005">
    <property type="entry name" value="TPR"/>
    <property type="match status" value="1"/>
</dbReference>
<feature type="signal peptide" evidence="2">
    <location>
        <begin position="1"/>
        <end position="27"/>
    </location>
</feature>
<dbReference type="SUPFAM" id="SSF48452">
    <property type="entry name" value="TPR-like"/>
    <property type="match status" value="1"/>
</dbReference>
<protein>
    <recommendedName>
        <fullName evidence="5">Tetratricopeptide repeat protein</fullName>
    </recommendedName>
</protein>
<dbReference type="PROSITE" id="PS51257">
    <property type="entry name" value="PROKAR_LIPOPROTEIN"/>
    <property type="match status" value="1"/>
</dbReference>
<feature type="repeat" description="TPR" evidence="1">
    <location>
        <begin position="162"/>
        <end position="195"/>
    </location>
</feature>
<dbReference type="EMBL" id="CP102381">
    <property type="protein sequence ID" value="WEJ62567.1"/>
    <property type="molecule type" value="Genomic_DNA"/>
</dbReference>
<organism evidence="3 4">
    <name type="scientific">Thiomicrorhabdus lithotrophica</name>
    <dbReference type="NCBI Taxonomy" id="2949997"/>
    <lineage>
        <taxon>Bacteria</taxon>
        <taxon>Pseudomonadati</taxon>
        <taxon>Pseudomonadota</taxon>
        <taxon>Gammaproteobacteria</taxon>
        <taxon>Thiotrichales</taxon>
        <taxon>Piscirickettsiaceae</taxon>
        <taxon>Thiomicrorhabdus</taxon>
    </lineage>
</organism>
<keyword evidence="4" id="KW-1185">Reference proteome</keyword>
<sequence>MSVYRQSRWLKLSLVALLSAMATGCSQSPTKLSQLENKAFEQPQTPPLASNLNAQEEYEFALDLAEWEIDRQRYERAETLLQKLRKAQYDDLRLYRMLAKVYEGQQKNALALVAWLHVNKSNDRLVSDEAELARLALIQEEFDIAEPIYQAWLSSDKISQQVSGLNNLGFAAILQNDYSQAKVYFKQALGKDPLNTKASNNLALVNTLIEKQ</sequence>
<keyword evidence="1" id="KW-0802">TPR repeat</keyword>
<dbReference type="RefSeq" id="WP_275594825.1">
    <property type="nucleotide sequence ID" value="NZ_CP102381.1"/>
</dbReference>
<dbReference type="Proteomes" id="UP001222275">
    <property type="component" value="Chromosome"/>
</dbReference>
<dbReference type="InterPro" id="IPR011990">
    <property type="entry name" value="TPR-like_helical_dom_sf"/>
</dbReference>
<dbReference type="Gene3D" id="1.25.40.10">
    <property type="entry name" value="Tetratricopeptide repeat domain"/>
    <property type="match status" value="1"/>
</dbReference>
<gene>
    <name evidence="3" type="ORF">NR989_11215</name>
</gene>
<evidence type="ECO:0000313" key="3">
    <source>
        <dbReference type="EMBL" id="WEJ62567.1"/>
    </source>
</evidence>
<keyword evidence="2" id="KW-0732">Signal</keyword>
<evidence type="ECO:0000256" key="2">
    <source>
        <dbReference type="SAM" id="SignalP"/>
    </source>
</evidence>
<feature type="chain" id="PRO_5047195035" description="Tetratricopeptide repeat protein" evidence="2">
    <location>
        <begin position="28"/>
        <end position="212"/>
    </location>
</feature>
<accession>A0ABY8CBG6</accession>